<keyword evidence="2" id="KW-1185">Reference proteome</keyword>
<evidence type="ECO:0000313" key="2">
    <source>
        <dbReference type="Proteomes" id="UP000031565"/>
    </source>
</evidence>
<dbReference type="Proteomes" id="UP000031565">
    <property type="component" value="Unassembled WGS sequence"/>
</dbReference>
<dbReference type="AlphaFoldDB" id="A0A2P6FDH6"/>
<organism evidence="1 2">
    <name type="scientific">Spiroplasma poulsonii</name>
    <dbReference type="NCBI Taxonomy" id="2138"/>
    <lineage>
        <taxon>Bacteria</taxon>
        <taxon>Bacillati</taxon>
        <taxon>Mycoplasmatota</taxon>
        <taxon>Mollicutes</taxon>
        <taxon>Entomoplasmatales</taxon>
        <taxon>Spiroplasmataceae</taxon>
        <taxon>Spiroplasma</taxon>
    </lineage>
</organism>
<comment type="caution">
    <text evidence="1">The sequence shown here is derived from an EMBL/GenBank/DDBJ whole genome shotgun (WGS) entry which is preliminary data.</text>
</comment>
<proteinExistence type="predicted"/>
<reference evidence="1 2" key="1">
    <citation type="journal article" date="2015" name="MBio">
        <title>Genome sequence of the Drosophila melanogaster male-killing Spiroplasma strain MSRO endosymbiont.</title>
        <authorList>
            <person name="Paredes J.C."/>
            <person name="Herren J.K."/>
            <person name="Schupfer F."/>
            <person name="Marin R."/>
            <person name="Claverol S."/>
            <person name="Kuo C.H."/>
            <person name="Lemaitre B."/>
            <person name="Beven L."/>
        </authorList>
    </citation>
    <scope>NUCLEOTIDE SEQUENCE [LARGE SCALE GENOMIC DNA]</scope>
    <source>
        <strain evidence="1 2">MSRO</strain>
    </source>
</reference>
<accession>A0A2P6FDH6</accession>
<name>A0A2P6FDH6_9MOLU</name>
<gene>
    <name evidence="1" type="ORF">SMSRO_SF013050</name>
</gene>
<sequence>MIIQISRGKNIATTREVVPQLCYSDDDVTMELRKEQIIIFGFNNHNADHIIYETFVQSIFPLTE</sequence>
<dbReference type="STRING" id="2138.SMSRO_v1c12300"/>
<protein>
    <submittedName>
        <fullName evidence="1">Uncharacterized protein</fullName>
    </submittedName>
</protein>
<dbReference type="EMBL" id="JTLV02000001">
    <property type="protein sequence ID" value="PQM31472.1"/>
    <property type="molecule type" value="Genomic_DNA"/>
</dbReference>
<evidence type="ECO:0000313" key="1">
    <source>
        <dbReference type="EMBL" id="PQM31472.1"/>
    </source>
</evidence>